<dbReference type="SMART" id="SM00448">
    <property type="entry name" value="REC"/>
    <property type="match status" value="1"/>
</dbReference>
<evidence type="ECO:0000259" key="4">
    <source>
        <dbReference type="PROSITE" id="PS50110"/>
    </source>
</evidence>
<evidence type="ECO:0000313" key="6">
    <source>
        <dbReference type="EMBL" id="TDE09488.1"/>
    </source>
</evidence>
<dbReference type="OrthoDB" id="9800334at2"/>
<dbReference type="CDD" id="cd01104">
    <property type="entry name" value="HTH_MlrA-CarA"/>
    <property type="match status" value="1"/>
</dbReference>
<dbReference type="InterPro" id="IPR001789">
    <property type="entry name" value="Sig_transdc_resp-reg_receiver"/>
</dbReference>
<evidence type="ECO:0000313" key="7">
    <source>
        <dbReference type="Proteomes" id="UP000294739"/>
    </source>
</evidence>
<dbReference type="Pfam" id="PF00072">
    <property type="entry name" value="Response_reg"/>
    <property type="match status" value="1"/>
</dbReference>
<gene>
    <name evidence="6" type="ORF">E1269_14330</name>
</gene>
<dbReference type="RefSeq" id="WP_131895586.1">
    <property type="nucleotide sequence ID" value="NZ_SMKZ01000018.1"/>
</dbReference>
<dbReference type="SUPFAM" id="SSF52172">
    <property type="entry name" value="CheY-like"/>
    <property type="match status" value="1"/>
</dbReference>
<feature type="modified residue" description="4-aspartylphosphate" evidence="2">
    <location>
        <position position="156"/>
    </location>
</feature>
<reference evidence="6 7" key="1">
    <citation type="submission" date="2019-03" db="EMBL/GenBank/DDBJ databases">
        <title>Draft genome sequences of novel Actinobacteria.</title>
        <authorList>
            <person name="Sahin N."/>
            <person name="Ay H."/>
            <person name="Saygin H."/>
        </authorList>
    </citation>
    <scope>NUCLEOTIDE SEQUENCE [LARGE SCALE GENOMIC DNA]</scope>
    <source>
        <strain evidence="6 7">5K138</strain>
    </source>
</reference>
<dbReference type="GO" id="GO:0006355">
    <property type="term" value="P:regulation of DNA-templated transcription"/>
    <property type="evidence" value="ECO:0007669"/>
    <property type="project" value="InterPro"/>
</dbReference>
<dbReference type="Pfam" id="PF13411">
    <property type="entry name" value="MerR_1"/>
    <property type="match status" value="1"/>
</dbReference>
<evidence type="ECO:0000256" key="2">
    <source>
        <dbReference type="PROSITE-ProRule" id="PRU00169"/>
    </source>
</evidence>
<comment type="caution">
    <text evidence="6">The sequence shown here is derived from an EMBL/GenBank/DDBJ whole genome shotgun (WGS) entry which is preliminary data.</text>
</comment>
<dbReference type="Gene3D" id="3.40.50.2300">
    <property type="match status" value="1"/>
</dbReference>
<dbReference type="SMART" id="SM00422">
    <property type="entry name" value="HTH_MERR"/>
    <property type="match status" value="1"/>
</dbReference>
<evidence type="ECO:0000256" key="1">
    <source>
        <dbReference type="ARBA" id="ARBA00022553"/>
    </source>
</evidence>
<dbReference type="InterPro" id="IPR011006">
    <property type="entry name" value="CheY-like_superfamily"/>
</dbReference>
<dbReference type="InterPro" id="IPR050595">
    <property type="entry name" value="Bact_response_regulator"/>
</dbReference>
<dbReference type="EMBL" id="SMKZ01000018">
    <property type="protein sequence ID" value="TDE09488.1"/>
    <property type="molecule type" value="Genomic_DNA"/>
</dbReference>
<evidence type="ECO:0000259" key="5">
    <source>
        <dbReference type="PROSITE" id="PS50937"/>
    </source>
</evidence>
<protein>
    <submittedName>
        <fullName evidence="6">MerR family transcriptional regulator</fullName>
    </submittedName>
</protein>
<feature type="region of interest" description="Disordered" evidence="3">
    <location>
        <begin position="77"/>
        <end position="99"/>
    </location>
</feature>
<sequence>MKGDSKGVYSIGAVARMLGVPAQTLRAWEDRYGQIVPARSAGGQRLYSRDQVDQLRFVREQLDSGLQPADAHRLLAERRQKPMSPGTERVVTPADSSTQNDDSARLVILLAERDTYAADFADYFLRTEGYAVHIVLDASEAGRILERRPPDLVVVDLMISGGAGLKLCSGTRDRSAIPILAVSAIDSGDVALEAGADAFLQKPLDPLQFVSTVRDLLGTSAYLRRGSHVR</sequence>
<organism evidence="6 7">
    <name type="scientific">Jiangella asiatica</name>
    <dbReference type="NCBI Taxonomy" id="2530372"/>
    <lineage>
        <taxon>Bacteria</taxon>
        <taxon>Bacillati</taxon>
        <taxon>Actinomycetota</taxon>
        <taxon>Actinomycetes</taxon>
        <taxon>Jiangellales</taxon>
        <taxon>Jiangellaceae</taxon>
        <taxon>Jiangella</taxon>
    </lineage>
</organism>
<feature type="domain" description="HTH merR-type" evidence="5">
    <location>
        <begin position="8"/>
        <end position="77"/>
    </location>
</feature>
<dbReference type="AlphaFoldDB" id="A0A4V2Z2N1"/>
<dbReference type="SUPFAM" id="SSF46955">
    <property type="entry name" value="Putative DNA-binding domain"/>
    <property type="match status" value="1"/>
</dbReference>
<dbReference type="Proteomes" id="UP000294739">
    <property type="component" value="Unassembled WGS sequence"/>
</dbReference>
<name>A0A4V2Z2N1_9ACTN</name>
<dbReference type="InterPro" id="IPR000551">
    <property type="entry name" value="MerR-type_HTH_dom"/>
</dbReference>
<keyword evidence="7" id="KW-1185">Reference proteome</keyword>
<dbReference type="Gene3D" id="1.10.1660.10">
    <property type="match status" value="1"/>
</dbReference>
<dbReference type="PANTHER" id="PTHR44591:SF3">
    <property type="entry name" value="RESPONSE REGULATORY DOMAIN-CONTAINING PROTEIN"/>
    <property type="match status" value="1"/>
</dbReference>
<proteinExistence type="predicted"/>
<feature type="domain" description="Response regulatory" evidence="4">
    <location>
        <begin position="107"/>
        <end position="217"/>
    </location>
</feature>
<accession>A0A4V2Z2N1</accession>
<dbReference type="PANTHER" id="PTHR44591">
    <property type="entry name" value="STRESS RESPONSE REGULATOR PROTEIN 1"/>
    <property type="match status" value="1"/>
</dbReference>
<evidence type="ECO:0000256" key="3">
    <source>
        <dbReference type="SAM" id="MobiDB-lite"/>
    </source>
</evidence>
<keyword evidence="1 2" id="KW-0597">Phosphoprotein</keyword>
<dbReference type="GO" id="GO:0000160">
    <property type="term" value="P:phosphorelay signal transduction system"/>
    <property type="evidence" value="ECO:0007669"/>
    <property type="project" value="InterPro"/>
</dbReference>
<dbReference type="InParanoid" id="A0A4V2Z2N1"/>
<dbReference type="PROSITE" id="PS50937">
    <property type="entry name" value="HTH_MERR_2"/>
    <property type="match status" value="1"/>
</dbReference>
<dbReference type="PROSITE" id="PS50110">
    <property type="entry name" value="RESPONSE_REGULATORY"/>
    <property type="match status" value="1"/>
</dbReference>
<dbReference type="InterPro" id="IPR009061">
    <property type="entry name" value="DNA-bd_dom_put_sf"/>
</dbReference>
<dbReference type="GO" id="GO:0003677">
    <property type="term" value="F:DNA binding"/>
    <property type="evidence" value="ECO:0007669"/>
    <property type="project" value="InterPro"/>
</dbReference>